<dbReference type="InterPro" id="IPR016024">
    <property type="entry name" value="ARM-type_fold"/>
</dbReference>
<dbReference type="AlphaFoldDB" id="A0A5J4V6L9"/>
<dbReference type="Proteomes" id="UP000324800">
    <property type="component" value="Unassembled WGS sequence"/>
</dbReference>
<evidence type="ECO:0000256" key="1">
    <source>
        <dbReference type="SAM" id="Coils"/>
    </source>
</evidence>
<dbReference type="Gene3D" id="1.25.10.10">
    <property type="entry name" value="Leucine-rich Repeat Variant"/>
    <property type="match status" value="2"/>
</dbReference>
<dbReference type="SUPFAM" id="SSF48371">
    <property type="entry name" value="ARM repeat"/>
    <property type="match status" value="2"/>
</dbReference>
<gene>
    <name evidence="2" type="ORF">EZS28_026227</name>
</gene>
<proteinExistence type="predicted"/>
<organism evidence="2 3">
    <name type="scientific">Streblomastix strix</name>
    <dbReference type="NCBI Taxonomy" id="222440"/>
    <lineage>
        <taxon>Eukaryota</taxon>
        <taxon>Metamonada</taxon>
        <taxon>Preaxostyla</taxon>
        <taxon>Oxymonadida</taxon>
        <taxon>Streblomastigidae</taxon>
        <taxon>Streblomastix</taxon>
    </lineage>
</organism>
<reference evidence="2 3" key="1">
    <citation type="submission" date="2019-03" db="EMBL/GenBank/DDBJ databases">
        <title>Single cell metagenomics reveals metabolic interactions within the superorganism composed of flagellate Streblomastix strix and complex community of Bacteroidetes bacteria on its surface.</title>
        <authorList>
            <person name="Treitli S.C."/>
            <person name="Kolisko M."/>
            <person name="Husnik F."/>
            <person name="Keeling P."/>
            <person name="Hampl V."/>
        </authorList>
    </citation>
    <scope>NUCLEOTIDE SEQUENCE [LARGE SCALE GENOMIC DNA]</scope>
    <source>
        <strain evidence="2">ST1C</strain>
    </source>
</reference>
<name>A0A5J4V6L9_9EUKA</name>
<protein>
    <submittedName>
        <fullName evidence="2">Uncharacterized protein</fullName>
    </submittedName>
</protein>
<dbReference type="EMBL" id="SNRW01009273">
    <property type="protein sequence ID" value="KAA6378247.1"/>
    <property type="molecule type" value="Genomic_DNA"/>
</dbReference>
<evidence type="ECO:0000313" key="2">
    <source>
        <dbReference type="EMBL" id="KAA6378247.1"/>
    </source>
</evidence>
<accession>A0A5J4V6L9</accession>
<feature type="coiled-coil region" evidence="1">
    <location>
        <begin position="245"/>
        <end position="311"/>
    </location>
</feature>
<dbReference type="InterPro" id="IPR011989">
    <property type="entry name" value="ARM-like"/>
</dbReference>
<keyword evidence="1" id="KW-0175">Coiled coil</keyword>
<evidence type="ECO:0000313" key="3">
    <source>
        <dbReference type="Proteomes" id="UP000324800"/>
    </source>
</evidence>
<comment type="caution">
    <text evidence="2">The sequence shown here is derived from an EMBL/GenBank/DDBJ whole genome shotgun (WGS) entry which is preliminary data.</text>
</comment>
<sequence length="570" mass="65231">MEEESVRASKAAFNEINSTNCLANIPQLATALRSPDKNILIPALKHILDIVVNEPESIEAVYENDIVSILNKLLSINQEGEIYILSNAIMNVIGLRSEVVDAVVRARAATEPLIQIIHSLNEKQSKQGSKALSDLITENETIRNSLLTTGFAEVVLHTLTSNNQIQSKQSSSSTSDIIPIFIKVGLLDVVLRLVTTAEGLQPLALLIPILEDIKLNGEGELKSKSKKILGLLSIEGINVQSTSNKEELKYEKEEIIRLKEEYRIKDEEIRMKDELNQRINEELRREKEQLKQKDEELRREKEERNRILEENGKLKFENQMLKEKNNTQNVDLKRIAEILRQPLVGTQQQQQQIQKQQEDECRKLINKYDRKKNDEGRQNIINSGIVEALIQIFLSRSLDLITQPYTQLFFVLTHPTSDEIRILIVPKNPYPSLIRLLDHQDIKVVDDVIICISNILNFGSRSTPSYSTHPHFDAISDCDGINQIFRMFKRNDISKHSKRIAAQCFGHLFRAREISNSEMKKEFIAYLKQIITKQDKKEMQNAIKALKRLALNGVNRTEIEKDGFAFPDDD</sequence>